<sequence length="192" mass="20520">MAPSRPPRGARLARAAAIAAHSRKERGMKNGTTNVLIVGVGGQGVLLASEILCEVAKVMGLDAKKSEVHGMSQRGGVVTSHVRFGKKVYSPLIPDGEADVILAFEIAEGLRWAGELRAGGTIIVNRQKIVPPIVATGKFSYPEELEEKIRGKADKVIIIDAFEIAEGLGNTRLVNTILLGVMSNSIDLEEER</sequence>
<evidence type="ECO:0000313" key="3">
    <source>
        <dbReference type="EMBL" id="HER43070.1"/>
    </source>
</evidence>
<dbReference type="Proteomes" id="UP000886069">
    <property type="component" value="Unassembled WGS sequence"/>
</dbReference>
<dbReference type="SUPFAM" id="SSF53323">
    <property type="entry name" value="Pyruvate-ferredoxin oxidoreductase, PFOR, domain III"/>
    <property type="match status" value="1"/>
</dbReference>
<dbReference type="EMBL" id="DSEC01000088">
    <property type="protein sequence ID" value="HER43070.1"/>
    <property type="molecule type" value="Genomic_DNA"/>
</dbReference>
<evidence type="ECO:0000256" key="1">
    <source>
        <dbReference type="ARBA" id="ARBA00023002"/>
    </source>
</evidence>
<dbReference type="NCBIfam" id="NF005322">
    <property type="entry name" value="PRK06853.1-2"/>
    <property type="match status" value="1"/>
</dbReference>
<protein>
    <submittedName>
        <fullName evidence="3">Indolepyruvate oxidoreductase subunit beta</fullName>
    </submittedName>
</protein>
<dbReference type="InterPro" id="IPR002869">
    <property type="entry name" value="Pyrv_flavodox_OxRed_cen"/>
</dbReference>
<dbReference type="PANTHER" id="PTHR43854:SF1">
    <property type="entry name" value="INDOLEPYRUVATE OXIDOREDUCTASE SUBUNIT IORB"/>
    <property type="match status" value="1"/>
</dbReference>
<organism evidence="3">
    <name type="scientific">Eiseniibacteriota bacterium</name>
    <dbReference type="NCBI Taxonomy" id="2212470"/>
    <lineage>
        <taxon>Bacteria</taxon>
        <taxon>Candidatus Eiseniibacteriota</taxon>
    </lineage>
</organism>
<reference evidence="3" key="1">
    <citation type="journal article" date="2020" name="mSystems">
        <title>Genome- and Community-Level Interaction Insights into Carbon Utilization and Element Cycling Functions of Hydrothermarchaeota in Hydrothermal Sediment.</title>
        <authorList>
            <person name="Zhou Z."/>
            <person name="Liu Y."/>
            <person name="Xu W."/>
            <person name="Pan J."/>
            <person name="Luo Z.H."/>
            <person name="Li M."/>
        </authorList>
    </citation>
    <scope>NUCLEOTIDE SEQUENCE [LARGE SCALE GENOMIC DNA]</scope>
    <source>
        <strain evidence="3">SpSt-1233</strain>
    </source>
</reference>
<comment type="caution">
    <text evidence="3">The sequence shown here is derived from an EMBL/GenBank/DDBJ whole genome shotgun (WGS) entry which is preliminary data.</text>
</comment>
<dbReference type="Pfam" id="PF01558">
    <property type="entry name" value="POR"/>
    <property type="match status" value="1"/>
</dbReference>
<evidence type="ECO:0000259" key="2">
    <source>
        <dbReference type="Pfam" id="PF01558"/>
    </source>
</evidence>
<name>A0A7V2F2P4_UNCEI</name>
<feature type="domain" description="Pyruvate/ketoisovalerate oxidoreductase catalytic" evidence="2">
    <location>
        <begin position="41"/>
        <end position="190"/>
    </location>
</feature>
<feature type="non-terminal residue" evidence="3">
    <location>
        <position position="192"/>
    </location>
</feature>
<dbReference type="AlphaFoldDB" id="A0A7V2F2P4"/>
<dbReference type="InterPro" id="IPR019752">
    <property type="entry name" value="Pyrv/ketoisovalerate_OxRed_cat"/>
</dbReference>
<keyword evidence="1" id="KW-0560">Oxidoreductase</keyword>
<gene>
    <name evidence="3" type="ORF">ENO08_01250</name>
</gene>
<dbReference type="InterPro" id="IPR052198">
    <property type="entry name" value="IorB_Oxidoreductase"/>
</dbReference>
<proteinExistence type="predicted"/>
<dbReference type="Gene3D" id="3.40.920.10">
    <property type="entry name" value="Pyruvate-ferredoxin oxidoreductase, PFOR, domain III"/>
    <property type="match status" value="1"/>
</dbReference>
<dbReference type="PANTHER" id="PTHR43854">
    <property type="entry name" value="INDOLEPYRUVATE OXIDOREDUCTASE SUBUNIT IORB"/>
    <property type="match status" value="1"/>
</dbReference>
<dbReference type="GO" id="GO:0016903">
    <property type="term" value="F:oxidoreductase activity, acting on the aldehyde or oxo group of donors"/>
    <property type="evidence" value="ECO:0007669"/>
    <property type="project" value="InterPro"/>
</dbReference>
<accession>A0A7V2F2P4</accession>